<reference evidence="1" key="2">
    <citation type="submission" date="2025-08" db="UniProtKB">
        <authorList>
            <consortium name="Ensembl"/>
        </authorList>
    </citation>
    <scope>IDENTIFICATION</scope>
</reference>
<accession>A0A7N9CQQ9</accession>
<dbReference type="Ensembl" id="ENSMFAT00000102113.1">
    <property type="protein sequence ID" value="ENSMFAP00000054144.1"/>
    <property type="gene ID" value="ENSMFAG00000061464.1"/>
</dbReference>
<reference evidence="1 2" key="1">
    <citation type="submission" date="2013-03" db="EMBL/GenBank/DDBJ databases">
        <authorList>
            <person name="Warren W."/>
            <person name="Wilson R.K."/>
        </authorList>
    </citation>
    <scope>NUCLEOTIDE SEQUENCE</scope>
</reference>
<name>A0A7N9CQQ9_MACFA</name>
<evidence type="ECO:0000313" key="1">
    <source>
        <dbReference type="Ensembl" id="ENSMFAP00000054144.1"/>
    </source>
</evidence>
<sequence>VTQDGMQWRNLSSLQPPPPEFKRFSCLSLLSSWDYRHAPPCPANFCFLEESDMDRIFQNSQLQ</sequence>
<organism evidence="1 2">
    <name type="scientific">Macaca fascicularis</name>
    <name type="common">Crab-eating macaque</name>
    <name type="synonym">Cynomolgus monkey</name>
    <dbReference type="NCBI Taxonomy" id="9541"/>
    <lineage>
        <taxon>Eukaryota</taxon>
        <taxon>Metazoa</taxon>
        <taxon>Chordata</taxon>
        <taxon>Craniata</taxon>
        <taxon>Vertebrata</taxon>
        <taxon>Euteleostomi</taxon>
        <taxon>Mammalia</taxon>
        <taxon>Eutheria</taxon>
        <taxon>Euarchontoglires</taxon>
        <taxon>Primates</taxon>
        <taxon>Haplorrhini</taxon>
        <taxon>Catarrhini</taxon>
        <taxon>Cercopithecidae</taxon>
        <taxon>Cercopithecinae</taxon>
        <taxon>Macaca</taxon>
    </lineage>
</organism>
<dbReference type="GeneTree" id="ENSGT00940000164709"/>
<protein>
    <submittedName>
        <fullName evidence="1">Uncharacterized protein</fullName>
    </submittedName>
</protein>
<proteinExistence type="predicted"/>
<reference evidence="1" key="3">
    <citation type="submission" date="2025-09" db="UniProtKB">
        <authorList>
            <consortium name="Ensembl"/>
        </authorList>
    </citation>
    <scope>IDENTIFICATION</scope>
</reference>
<evidence type="ECO:0000313" key="2">
    <source>
        <dbReference type="Proteomes" id="UP000233100"/>
    </source>
</evidence>
<dbReference type="AlphaFoldDB" id="A0A7N9CQQ9"/>
<keyword evidence="2" id="KW-1185">Reference proteome</keyword>
<dbReference type="PANTHER" id="PTHR46254">
    <property type="entry name" value="PROTEIN GVQW1-RELATED"/>
    <property type="match status" value="1"/>
</dbReference>
<dbReference type="Proteomes" id="UP000233100">
    <property type="component" value="Chromosome 7"/>
</dbReference>